<dbReference type="InterPro" id="IPR007650">
    <property type="entry name" value="Zf-FLZ_dom"/>
</dbReference>
<evidence type="ECO:0000256" key="2">
    <source>
        <dbReference type="ARBA" id="ARBA00022723"/>
    </source>
</evidence>
<evidence type="ECO:0000259" key="6">
    <source>
        <dbReference type="PROSITE" id="PS51795"/>
    </source>
</evidence>
<dbReference type="PANTHER" id="PTHR46057">
    <property type="entry name" value="FCS-LIKE ZINC FINGER 1-RELATED"/>
    <property type="match status" value="1"/>
</dbReference>
<evidence type="ECO:0000256" key="3">
    <source>
        <dbReference type="ARBA" id="ARBA00022771"/>
    </source>
</evidence>
<evidence type="ECO:0000256" key="1">
    <source>
        <dbReference type="ARBA" id="ARBA00009374"/>
    </source>
</evidence>
<gene>
    <name evidence="7" type="ORF">Tsubulata_004615</name>
</gene>
<evidence type="ECO:0000256" key="5">
    <source>
        <dbReference type="SAM" id="MobiDB-lite"/>
    </source>
</evidence>
<feature type="domain" description="FLZ-type" evidence="6">
    <location>
        <begin position="76"/>
        <end position="120"/>
    </location>
</feature>
<keyword evidence="3" id="KW-0862">Zinc</keyword>
<dbReference type="InterPro" id="IPR044533">
    <property type="entry name" value="FLZ1/2/3"/>
</dbReference>
<reference evidence="7" key="1">
    <citation type="submission" date="2022-02" db="EMBL/GenBank/DDBJ databases">
        <authorList>
            <person name="Henning P.M."/>
            <person name="McCubbin A.G."/>
            <person name="Shore J.S."/>
        </authorList>
    </citation>
    <scope>NUCLEOTIDE SEQUENCE</scope>
    <source>
        <strain evidence="7">F60SS</strain>
        <tissue evidence="7">Leaves</tissue>
    </source>
</reference>
<proteinExistence type="inferred from homology"/>
<feature type="region of interest" description="Disordered" evidence="5">
    <location>
        <begin position="129"/>
        <end position="159"/>
    </location>
</feature>
<comment type="similarity">
    <text evidence="1">Belongs to the FLZ family.</text>
</comment>
<keyword evidence="2" id="KW-0479">Metal-binding</keyword>
<dbReference type="GO" id="GO:0008270">
    <property type="term" value="F:zinc ion binding"/>
    <property type="evidence" value="ECO:0007669"/>
    <property type="project" value="UniProtKB-KW"/>
</dbReference>
<accession>A0A9Q0GBK0</accession>
<dbReference type="PANTHER" id="PTHR46057:SF9">
    <property type="entry name" value="FCS-LIKE ZINC FINGER 1"/>
    <property type="match status" value="1"/>
</dbReference>
<evidence type="ECO:0000313" key="8">
    <source>
        <dbReference type="Proteomes" id="UP001141552"/>
    </source>
</evidence>
<name>A0A9Q0GBK0_9ROSI</name>
<protein>
    <recommendedName>
        <fullName evidence="6">FLZ-type domain-containing protein</fullName>
    </recommendedName>
</protein>
<keyword evidence="3" id="KW-0863">Zinc-finger</keyword>
<dbReference type="PROSITE" id="PS51795">
    <property type="entry name" value="ZF_FLZ"/>
    <property type="match status" value="1"/>
</dbReference>
<sequence length="159" mass="17885">MDSPPSMRRPCFIEEDDGLASLADMEAGFSGNHHPVFSRSLCHARKGSFRNLPSLVSSPRSGRYCDARFEDHHQPHFLEACFLCKKPLGGNRDIFMYRGDTPFCSEECRQEQIDIDEAKEKNWNLSSSMRALRKKDQSKSTSPPKAQDYPSRAGTVAAA</sequence>
<dbReference type="OrthoDB" id="1916924at2759"/>
<comment type="caution">
    <text evidence="7">The sequence shown here is derived from an EMBL/GenBank/DDBJ whole genome shotgun (WGS) entry which is preliminary data.</text>
</comment>
<organism evidence="7 8">
    <name type="scientific">Turnera subulata</name>
    <dbReference type="NCBI Taxonomy" id="218843"/>
    <lineage>
        <taxon>Eukaryota</taxon>
        <taxon>Viridiplantae</taxon>
        <taxon>Streptophyta</taxon>
        <taxon>Embryophyta</taxon>
        <taxon>Tracheophyta</taxon>
        <taxon>Spermatophyta</taxon>
        <taxon>Magnoliopsida</taxon>
        <taxon>eudicotyledons</taxon>
        <taxon>Gunneridae</taxon>
        <taxon>Pentapetalae</taxon>
        <taxon>rosids</taxon>
        <taxon>fabids</taxon>
        <taxon>Malpighiales</taxon>
        <taxon>Passifloraceae</taxon>
        <taxon>Turnera</taxon>
    </lineage>
</organism>
<reference evidence="7" key="2">
    <citation type="journal article" date="2023" name="Plants (Basel)">
        <title>Annotation of the Turnera subulata (Passifloraceae) Draft Genome Reveals the S-Locus Evolved after the Divergence of Turneroideae from Passifloroideae in a Stepwise Manner.</title>
        <authorList>
            <person name="Henning P.M."/>
            <person name="Roalson E.H."/>
            <person name="Mir W."/>
            <person name="McCubbin A.G."/>
            <person name="Shore J.S."/>
        </authorList>
    </citation>
    <scope>NUCLEOTIDE SEQUENCE</scope>
    <source>
        <strain evidence="7">F60SS</strain>
    </source>
</reference>
<dbReference type="AlphaFoldDB" id="A0A9Q0GBK0"/>
<dbReference type="EMBL" id="JAKUCV010001329">
    <property type="protein sequence ID" value="KAJ4846822.1"/>
    <property type="molecule type" value="Genomic_DNA"/>
</dbReference>
<dbReference type="Pfam" id="PF04570">
    <property type="entry name" value="zf-FLZ"/>
    <property type="match status" value="1"/>
</dbReference>
<keyword evidence="8" id="KW-1185">Reference proteome</keyword>
<dbReference type="Proteomes" id="UP001141552">
    <property type="component" value="Unassembled WGS sequence"/>
</dbReference>
<evidence type="ECO:0000256" key="4">
    <source>
        <dbReference type="PROSITE-ProRule" id="PRU01131"/>
    </source>
</evidence>
<feature type="zinc finger region" description="FLZ-type" evidence="4">
    <location>
        <begin position="76"/>
        <end position="120"/>
    </location>
</feature>
<evidence type="ECO:0000313" key="7">
    <source>
        <dbReference type="EMBL" id="KAJ4846822.1"/>
    </source>
</evidence>